<dbReference type="EMBL" id="JAJSOF020000001">
    <property type="protein sequence ID" value="KAJ4451448.1"/>
    <property type="molecule type" value="Genomic_DNA"/>
</dbReference>
<protein>
    <submittedName>
        <fullName evidence="2">Uncharacterized protein</fullName>
    </submittedName>
</protein>
<reference evidence="2 3" key="1">
    <citation type="journal article" date="2022" name="Allergy">
        <title>Genome assembly and annotation of Periplaneta americana reveal a comprehensive cockroach allergen profile.</title>
        <authorList>
            <person name="Wang L."/>
            <person name="Xiong Q."/>
            <person name="Saelim N."/>
            <person name="Wang L."/>
            <person name="Nong W."/>
            <person name="Wan A.T."/>
            <person name="Shi M."/>
            <person name="Liu X."/>
            <person name="Cao Q."/>
            <person name="Hui J.H.L."/>
            <person name="Sookrung N."/>
            <person name="Leung T.F."/>
            <person name="Tungtrongchitr A."/>
            <person name="Tsui S.K.W."/>
        </authorList>
    </citation>
    <scope>NUCLEOTIDE SEQUENCE [LARGE SCALE GENOMIC DNA]</scope>
    <source>
        <strain evidence="2">PWHHKU_190912</strain>
    </source>
</reference>
<feature type="compositionally biased region" description="Basic and acidic residues" evidence="1">
    <location>
        <begin position="77"/>
        <end position="88"/>
    </location>
</feature>
<keyword evidence="3" id="KW-1185">Reference proteome</keyword>
<gene>
    <name evidence="2" type="ORF">ANN_02910</name>
</gene>
<proteinExistence type="predicted"/>
<evidence type="ECO:0000256" key="1">
    <source>
        <dbReference type="SAM" id="MobiDB-lite"/>
    </source>
</evidence>
<dbReference type="Proteomes" id="UP001148838">
    <property type="component" value="Unassembled WGS sequence"/>
</dbReference>
<comment type="caution">
    <text evidence="2">The sequence shown here is derived from an EMBL/GenBank/DDBJ whole genome shotgun (WGS) entry which is preliminary data.</text>
</comment>
<organism evidence="2 3">
    <name type="scientific">Periplaneta americana</name>
    <name type="common">American cockroach</name>
    <name type="synonym">Blatta americana</name>
    <dbReference type="NCBI Taxonomy" id="6978"/>
    <lineage>
        <taxon>Eukaryota</taxon>
        <taxon>Metazoa</taxon>
        <taxon>Ecdysozoa</taxon>
        <taxon>Arthropoda</taxon>
        <taxon>Hexapoda</taxon>
        <taxon>Insecta</taxon>
        <taxon>Pterygota</taxon>
        <taxon>Neoptera</taxon>
        <taxon>Polyneoptera</taxon>
        <taxon>Dictyoptera</taxon>
        <taxon>Blattodea</taxon>
        <taxon>Blattoidea</taxon>
        <taxon>Blattidae</taxon>
        <taxon>Blattinae</taxon>
        <taxon>Periplaneta</taxon>
    </lineage>
</organism>
<name>A0ABQ8TYR8_PERAM</name>
<evidence type="ECO:0000313" key="3">
    <source>
        <dbReference type="Proteomes" id="UP001148838"/>
    </source>
</evidence>
<feature type="region of interest" description="Disordered" evidence="1">
    <location>
        <begin position="1"/>
        <end position="33"/>
    </location>
</feature>
<sequence>MTGLCEGDNEPSTESRSHVPQRAGSARDGQRGEGGCARIWCIGISVWYEAKGTQSCWCFAVRGEGGTKPPEQYRSGRSSENRSLDKKETRRRSQPLVVFSIGQRVQQPRVRHASELEQCPGGSNAVGRLEFECIGLPPEVLSSKFSGLTLQVLGSIYCELE</sequence>
<evidence type="ECO:0000313" key="2">
    <source>
        <dbReference type="EMBL" id="KAJ4451448.1"/>
    </source>
</evidence>
<feature type="region of interest" description="Disordered" evidence="1">
    <location>
        <begin position="63"/>
        <end position="93"/>
    </location>
</feature>
<accession>A0ABQ8TYR8</accession>